<dbReference type="VEuPathDB" id="TriTrypDB:TcCL_NonESM00015"/>
<dbReference type="OrthoDB" id="269279at2759"/>
<dbReference type="InterPro" id="IPR036420">
    <property type="entry name" value="BRCT_dom_sf"/>
</dbReference>
<dbReference type="VEuPathDB" id="TriTrypDB:TcCLB.510729.20"/>
<dbReference type="VEuPathDB" id="TriTrypDB:TCDM_08770"/>
<dbReference type="VEuPathDB" id="TriTrypDB:C4B63_2g297"/>
<dbReference type="VEuPathDB" id="TriTrypDB:TcCLB.506885.380"/>
<feature type="domain" description="BRCT" evidence="1">
    <location>
        <begin position="267"/>
        <end position="369"/>
    </location>
</feature>
<protein>
    <recommendedName>
        <fullName evidence="1">BRCT domain-containing protein</fullName>
    </recommendedName>
</protein>
<dbReference type="VEuPathDB" id="TriTrypDB:TcG_06968"/>
<dbReference type="VEuPathDB" id="TriTrypDB:BCY84_14466"/>
<dbReference type="EMBL" id="PRFA01000002">
    <property type="protein sequence ID" value="PWV02629.1"/>
    <property type="molecule type" value="Genomic_DNA"/>
</dbReference>
<feature type="domain" description="BRCT" evidence="1">
    <location>
        <begin position="46"/>
        <end position="145"/>
    </location>
</feature>
<dbReference type="VEuPathDB" id="TriTrypDB:TcYC6_0071320"/>
<dbReference type="SMART" id="SM00292">
    <property type="entry name" value="BRCT"/>
    <property type="match status" value="1"/>
</dbReference>
<organism evidence="2 3">
    <name type="scientific">Trypanosoma cruzi</name>
    <dbReference type="NCBI Taxonomy" id="5693"/>
    <lineage>
        <taxon>Eukaryota</taxon>
        <taxon>Discoba</taxon>
        <taxon>Euglenozoa</taxon>
        <taxon>Kinetoplastea</taxon>
        <taxon>Metakinetoplastina</taxon>
        <taxon>Trypanosomatida</taxon>
        <taxon>Trypanosomatidae</taxon>
        <taxon>Trypanosoma</taxon>
        <taxon>Schizotrypanum</taxon>
    </lineage>
</organism>
<gene>
    <name evidence="2" type="ORF">C4B63_2g297</name>
</gene>
<dbReference type="PROSITE" id="PS50172">
    <property type="entry name" value="BRCT"/>
    <property type="match status" value="2"/>
</dbReference>
<dbReference type="VEuPathDB" id="TriTrypDB:TCSYLVIO_005683"/>
<evidence type="ECO:0000313" key="2">
    <source>
        <dbReference type="EMBL" id="PWV02629.1"/>
    </source>
</evidence>
<proteinExistence type="predicted"/>
<reference evidence="2 3" key="1">
    <citation type="journal article" date="2018" name="Microb. Genom.">
        <title>Expanding an expanded genome: long-read sequencing of Trypanosoma cruzi.</title>
        <authorList>
            <person name="Berna L."/>
            <person name="Rodriguez M."/>
            <person name="Chiribao M.L."/>
            <person name="Parodi-Talice A."/>
            <person name="Pita S."/>
            <person name="Rijo G."/>
            <person name="Alvarez-Valin F."/>
            <person name="Robello C."/>
        </authorList>
    </citation>
    <scope>NUCLEOTIDE SEQUENCE [LARGE SCALE GENOMIC DNA]</scope>
    <source>
        <strain evidence="2 3">Dm28c</strain>
    </source>
</reference>
<dbReference type="Gene3D" id="3.40.50.10190">
    <property type="entry name" value="BRCT domain"/>
    <property type="match status" value="1"/>
</dbReference>
<sequence>MSGVVDPVDATITRDSWTCPICTVEVSRQNAFCKVCLRSRPMDRCGVPQIFAGCRIHFNGVIPRTIKHPSHSVEWRMAERHGATCIVDFDVSQVNVLVYRPGYERSDKVRRCVEGGISNIFVVPITWMLDCLLQSRQIHVGLYRLTSIPAVAQPTGKGPVLPHHQHPYYLMNVEEYAIPTSFSQNRQKEANGSPNNVLVNANANLPPCFEVPELQYTNVDVFEAVCNAQKGKASVEDDQENYEDARETRKRAANIGIFSCEQRHNRVDSFLFSGMKFLLTPSLESNPHLKRALKLCGAQIVSSSEGSLGKLLRTAVTHVLYDHGEKKCDVMIEAANVKKELPGLTLAQVNWAEDCLMLGELVPPCGLYVPTEKLLATLSKKFARR</sequence>
<dbReference type="AlphaFoldDB" id="A0A2V2W538"/>
<dbReference type="Proteomes" id="UP000246121">
    <property type="component" value="Unassembled WGS sequence"/>
</dbReference>
<dbReference type="VEuPathDB" id="TriTrypDB:C3747_1g330"/>
<dbReference type="SUPFAM" id="SSF52113">
    <property type="entry name" value="BRCT domain"/>
    <property type="match status" value="2"/>
</dbReference>
<evidence type="ECO:0000313" key="3">
    <source>
        <dbReference type="Proteomes" id="UP000246121"/>
    </source>
</evidence>
<dbReference type="VEuPathDB" id="TriTrypDB:TcBrA4_0060140"/>
<dbReference type="VEuPathDB" id="TriTrypDB:Tc_MARK_4308"/>
<comment type="caution">
    <text evidence="2">The sequence shown here is derived from an EMBL/GenBank/DDBJ whole genome shotgun (WGS) entry which is preliminary data.</text>
</comment>
<accession>A0A2V2W538</accession>
<name>A0A2V2W538_TRYCR</name>
<evidence type="ECO:0000259" key="1">
    <source>
        <dbReference type="PROSITE" id="PS50172"/>
    </source>
</evidence>
<dbReference type="InterPro" id="IPR001357">
    <property type="entry name" value="BRCT_dom"/>
</dbReference>
<dbReference type="VEuPathDB" id="TriTrypDB:ECC02_005934"/>